<organism evidence="3 4">
    <name type="scientific">Pikeienuella piscinae</name>
    <dbReference type="NCBI Taxonomy" id="2748098"/>
    <lineage>
        <taxon>Bacteria</taxon>
        <taxon>Pseudomonadati</taxon>
        <taxon>Pseudomonadota</taxon>
        <taxon>Alphaproteobacteria</taxon>
        <taxon>Rhodobacterales</taxon>
        <taxon>Paracoccaceae</taxon>
        <taxon>Pikeienuella</taxon>
    </lineage>
</organism>
<dbReference type="PANTHER" id="PTHR43708:SF8">
    <property type="entry name" value="OXIDOREDUCTASE"/>
    <property type="match status" value="1"/>
</dbReference>
<keyword evidence="4" id="KW-1185">Reference proteome</keyword>
<reference evidence="3 4" key="1">
    <citation type="submission" date="2020-02" db="EMBL/GenBank/DDBJ databases">
        <title>complete genome sequence of Rhodobacteraceae bacterium.</title>
        <authorList>
            <person name="Park J."/>
            <person name="Kim Y.-S."/>
            <person name="Kim K.-H."/>
        </authorList>
    </citation>
    <scope>NUCLEOTIDE SEQUENCE [LARGE SCALE GENOMIC DNA]</scope>
    <source>
        <strain evidence="3 4">RR4-56</strain>
    </source>
</reference>
<accession>A0A7L5C3N9</accession>
<dbReference type="InterPro" id="IPR055170">
    <property type="entry name" value="GFO_IDH_MocA-like_dom"/>
</dbReference>
<dbReference type="SUPFAM" id="SSF55347">
    <property type="entry name" value="Glyceraldehyde-3-phosphate dehydrogenase-like, C-terminal domain"/>
    <property type="match status" value="1"/>
</dbReference>
<dbReference type="KEGG" id="hdh:G5B40_16325"/>
<dbReference type="Gene3D" id="3.40.50.720">
    <property type="entry name" value="NAD(P)-binding Rossmann-like Domain"/>
    <property type="match status" value="1"/>
</dbReference>
<dbReference type="InterPro" id="IPR000683">
    <property type="entry name" value="Gfo/Idh/MocA-like_OxRdtase_N"/>
</dbReference>
<evidence type="ECO:0000259" key="2">
    <source>
        <dbReference type="Pfam" id="PF22725"/>
    </source>
</evidence>
<name>A0A7L5C3N9_9RHOB</name>
<evidence type="ECO:0000313" key="3">
    <source>
        <dbReference type="EMBL" id="QIE56864.1"/>
    </source>
</evidence>
<dbReference type="Pfam" id="PF22725">
    <property type="entry name" value="GFO_IDH_MocA_C3"/>
    <property type="match status" value="1"/>
</dbReference>
<dbReference type="PANTHER" id="PTHR43708">
    <property type="entry name" value="CONSERVED EXPRESSED OXIDOREDUCTASE (EUROFUNG)"/>
    <property type="match status" value="1"/>
</dbReference>
<evidence type="ECO:0000259" key="1">
    <source>
        <dbReference type="Pfam" id="PF01408"/>
    </source>
</evidence>
<dbReference type="Pfam" id="PF01408">
    <property type="entry name" value="GFO_IDH_MocA"/>
    <property type="match status" value="1"/>
</dbReference>
<feature type="domain" description="GFO/IDH/MocA-like oxidoreductase" evidence="2">
    <location>
        <begin position="128"/>
        <end position="240"/>
    </location>
</feature>
<sequence length="339" mass="37506">MSDPEMRVALVGAGYFGRFHADAWARIEGAELVAVVDSDSTTAEGLGAPVFADAVEMARALTPDIIDIAVPPAAHLGLIEALAPLCARLICQKPFCRDLAEAERATAVAARGGARLIIHENIRNQPWYAEAARLIRDGAIGDPWSLSFRLRPGDGRGAEAYLARQPYFQKMERFLVHETAIHWIDLFRAIFGEPEGVYADLRRLNPAIRGEDAGIVILDWPDGRRALFDGNRLADHAATDRRRTMGEFLAEGDSGALRIDGEGRIFLRKIEENAEREHRFDWRDRNFGGDCVYISCMNYLDSFRTGAPNPTEAAAYLANLRIEQAIYESAAEGRRVVPG</sequence>
<dbReference type="Proteomes" id="UP000503336">
    <property type="component" value="Chromosome"/>
</dbReference>
<evidence type="ECO:0000313" key="4">
    <source>
        <dbReference type="Proteomes" id="UP000503336"/>
    </source>
</evidence>
<proteinExistence type="predicted"/>
<dbReference type="InterPro" id="IPR051317">
    <property type="entry name" value="Gfo/Idh/MocA_oxidoreduct"/>
</dbReference>
<dbReference type="EMBL" id="CP049056">
    <property type="protein sequence ID" value="QIE56864.1"/>
    <property type="molecule type" value="Genomic_DNA"/>
</dbReference>
<dbReference type="GO" id="GO:0000166">
    <property type="term" value="F:nucleotide binding"/>
    <property type="evidence" value="ECO:0007669"/>
    <property type="project" value="InterPro"/>
</dbReference>
<protein>
    <submittedName>
        <fullName evidence="3">Gfo/Idh/MocA family oxidoreductase</fullName>
    </submittedName>
</protein>
<dbReference type="Gene3D" id="3.30.360.10">
    <property type="entry name" value="Dihydrodipicolinate Reductase, domain 2"/>
    <property type="match status" value="1"/>
</dbReference>
<gene>
    <name evidence="3" type="ORF">G5B40_16325</name>
</gene>
<dbReference type="SUPFAM" id="SSF51735">
    <property type="entry name" value="NAD(P)-binding Rossmann-fold domains"/>
    <property type="match status" value="1"/>
</dbReference>
<feature type="domain" description="Gfo/Idh/MocA-like oxidoreductase N-terminal" evidence="1">
    <location>
        <begin position="6"/>
        <end position="117"/>
    </location>
</feature>
<dbReference type="AlphaFoldDB" id="A0A7L5C3N9"/>
<dbReference type="InterPro" id="IPR036291">
    <property type="entry name" value="NAD(P)-bd_dom_sf"/>
</dbReference>
<dbReference type="RefSeq" id="WP_165100732.1">
    <property type="nucleotide sequence ID" value="NZ_CP049056.1"/>
</dbReference>